<sequence length="328" mass="36033">MVLQSTPTYRVALEWMQGFCDALQSGEVPTFVAQSTARDNFPGLSHVSSVGSAHLSQLTFVDSSQTQFTVEPEMTSISHVSDEMEEKEAAPIQSNEREATSTSADTGTVPNVPREAPETPLLGAKETPIMFASPPRIPGMSRRQKRRAAGGKELKDARALKIRDGKKVRKAINTIKAASNCNLLAHWSDYGSVTLDQLQAMADIIEARNQFRLVEFTMAWMDRMEWHISDLTDPFKDTCNVTKLAYKEAVQTMNLGTVRIGGVFMAGHVLLDFREALWLHTTFVIAGMMALKDTYPNVGVINPSYHDLAGISQKKRTAGGFGGLGHAE</sequence>
<evidence type="ECO:0000313" key="2">
    <source>
        <dbReference type="EMBL" id="GMF43876.1"/>
    </source>
</evidence>
<gene>
    <name evidence="2" type="ORF">Pfra01_001503800</name>
</gene>
<feature type="region of interest" description="Disordered" evidence="1">
    <location>
        <begin position="79"/>
        <end position="155"/>
    </location>
</feature>
<comment type="caution">
    <text evidence="2">The sequence shown here is derived from an EMBL/GenBank/DDBJ whole genome shotgun (WGS) entry which is preliminary data.</text>
</comment>
<proteinExistence type="predicted"/>
<keyword evidence="3" id="KW-1185">Reference proteome</keyword>
<accession>A0A9W6XPG3</accession>
<feature type="compositionally biased region" description="Polar residues" evidence="1">
    <location>
        <begin position="100"/>
        <end position="109"/>
    </location>
</feature>
<protein>
    <submittedName>
        <fullName evidence="2">Unnamed protein product</fullName>
    </submittedName>
</protein>
<organism evidence="2 3">
    <name type="scientific">Phytophthora fragariaefolia</name>
    <dbReference type="NCBI Taxonomy" id="1490495"/>
    <lineage>
        <taxon>Eukaryota</taxon>
        <taxon>Sar</taxon>
        <taxon>Stramenopiles</taxon>
        <taxon>Oomycota</taxon>
        <taxon>Peronosporomycetes</taxon>
        <taxon>Peronosporales</taxon>
        <taxon>Peronosporaceae</taxon>
        <taxon>Phytophthora</taxon>
    </lineage>
</organism>
<evidence type="ECO:0000256" key="1">
    <source>
        <dbReference type="SAM" id="MobiDB-lite"/>
    </source>
</evidence>
<dbReference type="AlphaFoldDB" id="A0A9W6XPG3"/>
<evidence type="ECO:0000313" key="3">
    <source>
        <dbReference type="Proteomes" id="UP001165121"/>
    </source>
</evidence>
<name>A0A9W6XPG3_9STRA</name>
<dbReference type="EMBL" id="BSXT01001598">
    <property type="protein sequence ID" value="GMF43876.1"/>
    <property type="molecule type" value="Genomic_DNA"/>
</dbReference>
<dbReference type="Proteomes" id="UP001165121">
    <property type="component" value="Unassembled WGS sequence"/>
</dbReference>
<reference evidence="2" key="1">
    <citation type="submission" date="2023-04" db="EMBL/GenBank/DDBJ databases">
        <title>Phytophthora fragariaefolia NBRC 109709.</title>
        <authorList>
            <person name="Ichikawa N."/>
            <person name="Sato H."/>
            <person name="Tonouchi N."/>
        </authorList>
    </citation>
    <scope>NUCLEOTIDE SEQUENCE</scope>
    <source>
        <strain evidence="2">NBRC 109709</strain>
    </source>
</reference>